<comment type="caution">
    <text evidence="1">The sequence shown here is derived from an EMBL/GenBank/DDBJ whole genome shotgun (WGS) entry which is preliminary data.</text>
</comment>
<evidence type="ECO:0000313" key="1">
    <source>
        <dbReference type="EMBL" id="KAH9422929.1"/>
    </source>
</evidence>
<dbReference type="EMBL" id="NJHN03000035">
    <property type="protein sequence ID" value="KAH9422929.1"/>
    <property type="molecule type" value="Genomic_DNA"/>
</dbReference>
<dbReference type="Proteomes" id="UP000887458">
    <property type="component" value="Unassembled WGS sequence"/>
</dbReference>
<reference evidence="1 2" key="1">
    <citation type="journal article" date="2018" name="J. Allergy Clin. Immunol.">
        <title>High-quality assembly of Dermatophagoides pteronyssinus genome and transcriptome reveals a wide range of novel allergens.</title>
        <authorList>
            <person name="Liu X.Y."/>
            <person name="Yang K.Y."/>
            <person name="Wang M.Q."/>
            <person name="Kwok J.S."/>
            <person name="Zeng X."/>
            <person name="Yang Z."/>
            <person name="Xiao X.J."/>
            <person name="Lau C.P."/>
            <person name="Li Y."/>
            <person name="Huang Z.M."/>
            <person name="Ba J.G."/>
            <person name="Yim A.K."/>
            <person name="Ouyang C.Y."/>
            <person name="Ngai S.M."/>
            <person name="Chan T.F."/>
            <person name="Leung E.L."/>
            <person name="Liu L."/>
            <person name="Liu Z.G."/>
            <person name="Tsui S.K."/>
        </authorList>
    </citation>
    <scope>NUCLEOTIDE SEQUENCE [LARGE SCALE GENOMIC DNA]</scope>
    <source>
        <strain evidence="1">Derp</strain>
    </source>
</reference>
<gene>
    <name evidence="1" type="ORF">DERP_008195</name>
</gene>
<sequence length="63" mass="7251">MLTTTENNNNNDNSYFGHTDSNIIKLMEKTNQILIHLFGELLPPQSDQIILNTSLLYRTTLDQ</sequence>
<keyword evidence="2" id="KW-1185">Reference proteome</keyword>
<accession>A0ABQ8JJZ0</accession>
<organism evidence="1 2">
    <name type="scientific">Dermatophagoides pteronyssinus</name>
    <name type="common">European house dust mite</name>
    <dbReference type="NCBI Taxonomy" id="6956"/>
    <lineage>
        <taxon>Eukaryota</taxon>
        <taxon>Metazoa</taxon>
        <taxon>Ecdysozoa</taxon>
        <taxon>Arthropoda</taxon>
        <taxon>Chelicerata</taxon>
        <taxon>Arachnida</taxon>
        <taxon>Acari</taxon>
        <taxon>Acariformes</taxon>
        <taxon>Sarcoptiformes</taxon>
        <taxon>Astigmata</taxon>
        <taxon>Psoroptidia</taxon>
        <taxon>Analgoidea</taxon>
        <taxon>Pyroglyphidae</taxon>
        <taxon>Dermatophagoidinae</taxon>
        <taxon>Dermatophagoides</taxon>
    </lineage>
</organism>
<evidence type="ECO:0000313" key="2">
    <source>
        <dbReference type="Proteomes" id="UP000887458"/>
    </source>
</evidence>
<proteinExistence type="predicted"/>
<protein>
    <submittedName>
        <fullName evidence="1">Uncharacterized protein</fullName>
    </submittedName>
</protein>
<reference evidence="1 2" key="2">
    <citation type="journal article" date="2022" name="Mol. Biol. Evol.">
        <title>Comparative Genomics Reveals Insights into the Divergent Evolution of Astigmatic Mites and Household Pest Adaptations.</title>
        <authorList>
            <person name="Xiong Q."/>
            <person name="Wan A.T."/>
            <person name="Liu X."/>
            <person name="Fung C.S."/>
            <person name="Xiao X."/>
            <person name="Malainual N."/>
            <person name="Hou J."/>
            <person name="Wang L."/>
            <person name="Wang M."/>
            <person name="Yang K.Y."/>
            <person name="Cui Y."/>
            <person name="Leung E.L."/>
            <person name="Nong W."/>
            <person name="Shin S.K."/>
            <person name="Au S.W."/>
            <person name="Jeong K.Y."/>
            <person name="Chew F.T."/>
            <person name="Hui J.H."/>
            <person name="Leung T.F."/>
            <person name="Tungtrongchitr A."/>
            <person name="Zhong N."/>
            <person name="Liu Z."/>
            <person name="Tsui S.K."/>
        </authorList>
    </citation>
    <scope>NUCLEOTIDE SEQUENCE [LARGE SCALE GENOMIC DNA]</scope>
    <source>
        <strain evidence="1">Derp</strain>
    </source>
</reference>
<name>A0ABQ8JJZ0_DERPT</name>